<proteinExistence type="predicted"/>
<dbReference type="OrthoDB" id="5417360at2"/>
<protein>
    <recommendedName>
        <fullName evidence="1">Transposase zinc-ribbon domain-containing protein</fullName>
    </recommendedName>
</protein>
<sequence length="117" mass="13918">MTDFTITKEFPKSEIEFDQRFSQPDACYEYLFQQKWPDGFTCKKCGHKRYWLSSINLYICTRCERQHSLTAGTIMDSSKIPITYWFKAMWWFTTRKSGVNAVNWRPSFSTISSPVQQ</sequence>
<evidence type="ECO:0000313" key="2">
    <source>
        <dbReference type="EMBL" id="BBO72976.1"/>
    </source>
</evidence>
<dbReference type="Proteomes" id="UP000427769">
    <property type="component" value="Chromosome"/>
</dbReference>
<keyword evidence="3" id="KW-1185">Reference proteome</keyword>
<gene>
    <name evidence="2" type="ORF">DSCW_03930</name>
</gene>
<reference evidence="2 3" key="1">
    <citation type="submission" date="2019-11" db="EMBL/GenBank/DDBJ databases">
        <title>Comparative genomics of hydrocarbon-degrading Desulfosarcina strains.</title>
        <authorList>
            <person name="Watanabe M."/>
            <person name="Kojima H."/>
            <person name="Fukui M."/>
        </authorList>
    </citation>
    <scope>NUCLEOTIDE SEQUENCE [LARGE SCALE GENOMIC DNA]</scope>
    <source>
        <strain evidence="2 3">PP31</strain>
    </source>
</reference>
<evidence type="ECO:0000313" key="3">
    <source>
        <dbReference type="Proteomes" id="UP000427769"/>
    </source>
</evidence>
<organism evidence="2 3">
    <name type="scientific">Desulfosarcina widdelii</name>
    <dbReference type="NCBI Taxonomy" id="947919"/>
    <lineage>
        <taxon>Bacteria</taxon>
        <taxon>Pseudomonadati</taxon>
        <taxon>Thermodesulfobacteriota</taxon>
        <taxon>Desulfobacteria</taxon>
        <taxon>Desulfobacterales</taxon>
        <taxon>Desulfosarcinaceae</taxon>
        <taxon>Desulfosarcina</taxon>
    </lineage>
</organism>
<dbReference type="KEGG" id="dwd:DSCW_03930"/>
<dbReference type="RefSeq" id="WP_155302131.1">
    <property type="nucleotide sequence ID" value="NZ_AP021875.1"/>
</dbReference>
<dbReference type="AlphaFoldDB" id="A0A5K7YUK9"/>
<dbReference type="EMBL" id="AP021875">
    <property type="protein sequence ID" value="BBO72976.1"/>
    <property type="molecule type" value="Genomic_DNA"/>
</dbReference>
<feature type="domain" description="Transposase zinc-ribbon" evidence="1">
    <location>
        <begin position="25"/>
        <end position="66"/>
    </location>
</feature>
<dbReference type="Pfam" id="PF12760">
    <property type="entry name" value="Zn_ribbon_IS1595"/>
    <property type="match status" value="1"/>
</dbReference>
<dbReference type="InterPro" id="IPR024442">
    <property type="entry name" value="Transposase_Zn_ribbon"/>
</dbReference>
<name>A0A5K7YUK9_9BACT</name>
<accession>A0A5K7YUK9</accession>
<evidence type="ECO:0000259" key="1">
    <source>
        <dbReference type="Pfam" id="PF12760"/>
    </source>
</evidence>